<evidence type="ECO:0000256" key="1">
    <source>
        <dbReference type="SAM" id="MobiDB-lite"/>
    </source>
</evidence>
<proteinExistence type="predicted"/>
<dbReference type="Proteomes" id="UP001152622">
    <property type="component" value="Chromosome 3"/>
</dbReference>
<evidence type="ECO:0000313" key="3">
    <source>
        <dbReference type="Proteomes" id="UP001152622"/>
    </source>
</evidence>
<dbReference type="AlphaFoldDB" id="A0A9Q1FV16"/>
<reference evidence="2" key="1">
    <citation type="journal article" date="2023" name="Science">
        <title>Genome structures resolve the early diversification of teleost fishes.</title>
        <authorList>
            <person name="Parey E."/>
            <person name="Louis A."/>
            <person name="Montfort J."/>
            <person name="Bouchez O."/>
            <person name="Roques C."/>
            <person name="Iampietro C."/>
            <person name="Lluch J."/>
            <person name="Castinel A."/>
            <person name="Donnadieu C."/>
            <person name="Desvignes T."/>
            <person name="Floi Bucao C."/>
            <person name="Jouanno E."/>
            <person name="Wen M."/>
            <person name="Mejri S."/>
            <person name="Dirks R."/>
            <person name="Jansen H."/>
            <person name="Henkel C."/>
            <person name="Chen W.J."/>
            <person name="Zahm M."/>
            <person name="Cabau C."/>
            <person name="Klopp C."/>
            <person name="Thompson A.W."/>
            <person name="Robinson-Rechavi M."/>
            <person name="Braasch I."/>
            <person name="Lecointre G."/>
            <person name="Bobe J."/>
            <person name="Postlethwait J.H."/>
            <person name="Berthelot C."/>
            <person name="Roest Crollius H."/>
            <person name="Guiguen Y."/>
        </authorList>
    </citation>
    <scope>NUCLEOTIDE SEQUENCE</scope>
    <source>
        <strain evidence="2">WJC10195</strain>
    </source>
</reference>
<accession>A0A9Q1FV16</accession>
<comment type="caution">
    <text evidence="2">The sequence shown here is derived from an EMBL/GenBank/DDBJ whole genome shotgun (WGS) entry which is preliminary data.</text>
</comment>
<name>A0A9Q1FV16_SYNKA</name>
<dbReference type="EMBL" id="JAINUF010000003">
    <property type="protein sequence ID" value="KAJ8367919.1"/>
    <property type="molecule type" value="Genomic_DNA"/>
</dbReference>
<gene>
    <name evidence="2" type="ORF">SKAU_G00079470</name>
</gene>
<keyword evidence="3" id="KW-1185">Reference proteome</keyword>
<organism evidence="2 3">
    <name type="scientific">Synaphobranchus kaupii</name>
    <name type="common">Kaup's arrowtooth eel</name>
    <dbReference type="NCBI Taxonomy" id="118154"/>
    <lineage>
        <taxon>Eukaryota</taxon>
        <taxon>Metazoa</taxon>
        <taxon>Chordata</taxon>
        <taxon>Craniata</taxon>
        <taxon>Vertebrata</taxon>
        <taxon>Euteleostomi</taxon>
        <taxon>Actinopterygii</taxon>
        <taxon>Neopterygii</taxon>
        <taxon>Teleostei</taxon>
        <taxon>Anguilliformes</taxon>
        <taxon>Synaphobranchidae</taxon>
        <taxon>Synaphobranchus</taxon>
    </lineage>
</organism>
<feature type="region of interest" description="Disordered" evidence="1">
    <location>
        <begin position="94"/>
        <end position="119"/>
    </location>
</feature>
<feature type="region of interest" description="Disordered" evidence="1">
    <location>
        <begin position="54"/>
        <end position="78"/>
    </location>
</feature>
<feature type="compositionally biased region" description="Polar residues" evidence="1">
    <location>
        <begin position="57"/>
        <end position="71"/>
    </location>
</feature>
<evidence type="ECO:0000313" key="2">
    <source>
        <dbReference type="EMBL" id="KAJ8367919.1"/>
    </source>
</evidence>
<protein>
    <submittedName>
        <fullName evidence="2">Uncharacterized protein</fullName>
    </submittedName>
</protein>
<sequence length="183" mass="19712">MGLLMIRGSVRIKDLLTQSQARGLELVFLTSYPVMALLLSRAVEETQGCYRLYRKTGQPQNHGQRPSQPSSGDRKGDQDVMKYDRGFIVMNIRAAEKSRGPPGSSKATRGDGDESLHQASGAGLTLGARATQGPLCLLLLSAEKISNPSQILLTGQSLSQIRLTGESLISACCRTDLGSVHLE</sequence>